<gene>
    <name evidence="1" type="ORF">TJEJU_0073</name>
</gene>
<name>A0A238U448_9FLAO</name>
<accession>A0A238U448</accession>
<dbReference type="Proteomes" id="UP000215214">
    <property type="component" value="Chromosome TJEJU"/>
</dbReference>
<keyword evidence="2" id="KW-1185">Reference proteome</keyword>
<evidence type="ECO:0000313" key="2">
    <source>
        <dbReference type="Proteomes" id="UP000215214"/>
    </source>
</evidence>
<protein>
    <submittedName>
        <fullName evidence="1">Uncharacterized protein</fullName>
    </submittedName>
</protein>
<dbReference type="OrthoDB" id="1288875at2"/>
<proteinExistence type="predicted"/>
<dbReference type="KEGG" id="tje:TJEJU_0073"/>
<dbReference type="EMBL" id="LT899436">
    <property type="protein sequence ID" value="SNR13882.1"/>
    <property type="molecule type" value="Genomic_DNA"/>
</dbReference>
<dbReference type="RefSeq" id="WP_095068755.1">
    <property type="nucleotide sequence ID" value="NZ_LT899436.1"/>
</dbReference>
<sequence length="185" mass="21401">MNYYVLFADLRVKGLATVMSVPKGIEIMNTMTGEEQPNYSKKEIQLELSLGSGSFRGHMMGGILPLFRDELLDAFDEFGVENYQYQPTKMLDPATNQIEYGYHLTNIIGLKACVEGYNWNAKPWDRPARIEYFQIDSTKTDNLAIFRLKEQPNLIIINQKLRDFLIEKEMVAIRMIPTEEFNSLM</sequence>
<dbReference type="AlphaFoldDB" id="A0A238U448"/>
<organism evidence="1 2">
    <name type="scientific">Tenacibaculum jejuense</name>
    <dbReference type="NCBI Taxonomy" id="584609"/>
    <lineage>
        <taxon>Bacteria</taxon>
        <taxon>Pseudomonadati</taxon>
        <taxon>Bacteroidota</taxon>
        <taxon>Flavobacteriia</taxon>
        <taxon>Flavobacteriales</taxon>
        <taxon>Flavobacteriaceae</taxon>
        <taxon>Tenacibaculum</taxon>
    </lineage>
</organism>
<evidence type="ECO:0000313" key="1">
    <source>
        <dbReference type="EMBL" id="SNR13882.1"/>
    </source>
</evidence>
<reference evidence="1 2" key="1">
    <citation type="submission" date="2017-07" db="EMBL/GenBank/DDBJ databases">
        <authorList>
            <person name="Sun Z.S."/>
            <person name="Albrecht U."/>
            <person name="Echele G."/>
            <person name="Lee C.C."/>
        </authorList>
    </citation>
    <scope>NUCLEOTIDE SEQUENCE [LARGE SCALE GENOMIC DNA]</scope>
    <source>
        <strain evidence="2">type strain: KCTC 22618</strain>
    </source>
</reference>